<dbReference type="Proteomes" id="UP001054945">
    <property type="component" value="Unassembled WGS sequence"/>
</dbReference>
<evidence type="ECO:0000313" key="2">
    <source>
        <dbReference type="Proteomes" id="UP001054945"/>
    </source>
</evidence>
<proteinExistence type="predicted"/>
<evidence type="ECO:0000313" key="1">
    <source>
        <dbReference type="EMBL" id="GIX70016.1"/>
    </source>
</evidence>
<protein>
    <submittedName>
        <fullName evidence="1">Uncharacterized protein</fullName>
    </submittedName>
</protein>
<name>A0AAV4MF02_CAEEX</name>
<gene>
    <name evidence="1" type="ORF">CEXT_180781</name>
</gene>
<accession>A0AAV4MF02</accession>
<comment type="caution">
    <text evidence="1">The sequence shown here is derived from an EMBL/GenBank/DDBJ whole genome shotgun (WGS) entry which is preliminary data.</text>
</comment>
<dbReference type="EMBL" id="BPLR01019641">
    <property type="protein sequence ID" value="GIX70016.1"/>
    <property type="molecule type" value="Genomic_DNA"/>
</dbReference>
<keyword evidence="2" id="KW-1185">Reference proteome</keyword>
<sequence length="259" mass="29959">MPSRFGLLSHLYAYSRFDSGTASITHPSPKLNSNQGSESWKERKCFPLGPQKIVPTILTSNLLHTKTQRCVKSSYVKVACRLSRRRLSPRWAFLHKVSFTSSHLDDPYIHSASDQGVTWRDCPYKRSHQRSVKRRSIAIPDECSKLPTLKHLTRHVTHGRRNIKFAAECVGIDPQLKMKYIVKPKGLILVVVALFEIKVHPYFIGGVDRPSKKKRLERDMIRFEIERVHTELAGGWYLQTFLYHYDTLLRQNTGNERCS</sequence>
<reference evidence="1 2" key="1">
    <citation type="submission" date="2021-06" db="EMBL/GenBank/DDBJ databases">
        <title>Caerostris extrusa draft genome.</title>
        <authorList>
            <person name="Kono N."/>
            <person name="Arakawa K."/>
        </authorList>
    </citation>
    <scope>NUCLEOTIDE SEQUENCE [LARGE SCALE GENOMIC DNA]</scope>
</reference>
<organism evidence="1 2">
    <name type="scientific">Caerostris extrusa</name>
    <name type="common">Bark spider</name>
    <name type="synonym">Caerostris bankana</name>
    <dbReference type="NCBI Taxonomy" id="172846"/>
    <lineage>
        <taxon>Eukaryota</taxon>
        <taxon>Metazoa</taxon>
        <taxon>Ecdysozoa</taxon>
        <taxon>Arthropoda</taxon>
        <taxon>Chelicerata</taxon>
        <taxon>Arachnida</taxon>
        <taxon>Araneae</taxon>
        <taxon>Araneomorphae</taxon>
        <taxon>Entelegynae</taxon>
        <taxon>Araneoidea</taxon>
        <taxon>Araneidae</taxon>
        <taxon>Caerostris</taxon>
    </lineage>
</organism>
<dbReference type="AlphaFoldDB" id="A0AAV4MF02"/>